<evidence type="ECO:0000256" key="4">
    <source>
        <dbReference type="ARBA" id="ARBA00022980"/>
    </source>
</evidence>
<dbReference type="GO" id="GO:0005840">
    <property type="term" value="C:ribosome"/>
    <property type="evidence" value="ECO:0007669"/>
    <property type="project" value="UniProtKB-KW"/>
</dbReference>
<evidence type="ECO:0000313" key="14">
    <source>
        <dbReference type="EMBL" id="MOY45789.1"/>
    </source>
</evidence>
<dbReference type="Pfam" id="PF10147">
    <property type="entry name" value="CR6_interact"/>
    <property type="match status" value="1"/>
</dbReference>
<evidence type="ECO:0000256" key="11">
    <source>
        <dbReference type="ARBA" id="ARBA00035184"/>
    </source>
</evidence>
<keyword evidence="14" id="KW-0560">Oxidoreductase</keyword>
<dbReference type="GO" id="GO:0004601">
    <property type="term" value="F:peroxidase activity"/>
    <property type="evidence" value="ECO:0007669"/>
    <property type="project" value="UniProtKB-KW"/>
</dbReference>
<evidence type="ECO:0000256" key="7">
    <source>
        <dbReference type="ARBA" id="ARBA00023242"/>
    </source>
</evidence>
<comment type="function">
    <text evidence="13">Acts as a negative regulator of G1 to S cell cycle phase progression by inhibiting cyclin-dependent kinases. Inhibitory effects are additive with GADD45 proteins but also occur in the absence of GADD45 proteins. Acts as a repressor of the orphan nuclear receptor NR4A1 by inhibiting AB domain-mediated transcriptional activity. May be involved in the hormone-mediated regulation of NR4A1 transcriptional activity. May play a role in mitochondrial protein synthesis.</text>
</comment>
<evidence type="ECO:0000256" key="3">
    <source>
        <dbReference type="ARBA" id="ARBA00005421"/>
    </source>
</evidence>
<evidence type="ECO:0000256" key="8">
    <source>
        <dbReference type="ARBA" id="ARBA00023274"/>
    </source>
</evidence>
<keyword evidence="4" id="KW-0689">Ribosomal protein</keyword>
<dbReference type="PANTHER" id="PTHR31761">
    <property type="entry name" value="GROWTH ARREST AND DNA DAMAGE-INDUCIBLE PROTEINS-INTERACTING PROTEIN 1 GADD45GIP1"/>
    <property type="match status" value="1"/>
</dbReference>
<keyword evidence="14" id="KW-0575">Peroxidase</keyword>
<dbReference type="GO" id="GO:1990904">
    <property type="term" value="C:ribonucleoprotein complex"/>
    <property type="evidence" value="ECO:0007669"/>
    <property type="project" value="UniProtKB-KW"/>
</dbReference>
<dbReference type="EMBL" id="GHKJ01000759">
    <property type="protein sequence ID" value="MOY45789.1"/>
    <property type="molecule type" value="Transcribed_RNA"/>
</dbReference>
<dbReference type="Gene3D" id="6.10.280.120">
    <property type="entry name" value="Growth arrest and DNA-damage-inducible proteins-interacting protein 1"/>
    <property type="match status" value="1"/>
</dbReference>
<keyword evidence="9" id="KW-0131">Cell cycle</keyword>
<keyword evidence="7" id="KW-0539">Nucleus</keyword>
<proteinExistence type="inferred from homology"/>
<evidence type="ECO:0000256" key="5">
    <source>
        <dbReference type="ARBA" id="ARBA00023054"/>
    </source>
</evidence>
<sequence length="239" mass="28572">MNLSMNFGKLISRSSVIRKSYLKLINSNCRLLSKASEEKAPSELYSVRGDDNLKAYLEEKEAEIEAKRNKSMLRPQHHNILHGKVPYNEPVCDIHSSLRYKKRMFGRYGYESGVNPGALWPSTEEIEERMEYEKVAYPYTIPEMWEKVRQRREEEEKQYQKGKLNWRTMLKSWINGRKKSPTELLKSYKQLRLQKQRKMHLLKRLDDILALKLILEMRNLRKCYCKKNEIKRKIKSRTG</sequence>
<dbReference type="InterPro" id="IPR043035">
    <property type="entry name" value="Ribosomal_mL64_sf"/>
</dbReference>
<evidence type="ECO:0000256" key="1">
    <source>
        <dbReference type="ARBA" id="ARBA00004123"/>
    </source>
</evidence>
<dbReference type="AlphaFoldDB" id="A0A4P6D8X1"/>
<accession>A0A4P6D8X1</accession>
<keyword evidence="5" id="KW-0175">Coiled coil</keyword>
<organism evidence="14">
    <name type="scientific">Rhodnius prolixus</name>
    <name type="common">Triatomid bug</name>
    <dbReference type="NCBI Taxonomy" id="13249"/>
    <lineage>
        <taxon>Eukaryota</taxon>
        <taxon>Metazoa</taxon>
        <taxon>Ecdysozoa</taxon>
        <taxon>Arthropoda</taxon>
        <taxon>Hexapoda</taxon>
        <taxon>Insecta</taxon>
        <taxon>Pterygota</taxon>
        <taxon>Neoptera</taxon>
        <taxon>Paraneoptera</taxon>
        <taxon>Hemiptera</taxon>
        <taxon>Heteroptera</taxon>
        <taxon>Panheteroptera</taxon>
        <taxon>Cimicomorpha</taxon>
        <taxon>Reduviidae</taxon>
        <taxon>Triatominae</taxon>
        <taxon>Rhodnius</taxon>
    </lineage>
</organism>
<evidence type="ECO:0000256" key="13">
    <source>
        <dbReference type="ARBA" id="ARBA00060144"/>
    </source>
</evidence>
<reference evidence="14" key="1">
    <citation type="submission" date="2019-04" db="EMBL/GenBank/DDBJ databases">
        <title>Analysis of the testis transcriptome of the Chagas disease vector Rhodnius prolixus.</title>
        <authorList>
            <person name="Cesar J."/>
            <person name="Ribeiro J.M."/>
            <person name="Pereira M.H."/>
            <person name="Araujo R.N."/>
            <person name="Gontijo N.F."/>
            <person name="Pessoa G."/>
            <person name="Sant'Anna M.V."/>
            <person name="Sorgine M.H."/>
            <person name="Majerowicz D."/>
            <person name="Carvalho A.B."/>
            <person name="Braz G."/>
            <person name="Mesquita R."/>
            <person name="Lagerblad P.O."/>
            <person name="Koerich L.B."/>
        </authorList>
    </citation>
    <scope>NUCLEOTIDE SEQUENCE</scope>
</reference>
<dbReference type="VEuPathDB" id="VectorBase:RPRC015461"/>
<evidence type="ECO:0000256" key="10">
    <source>
        <dbReference type="ARBA" id="ARBA00030700"/>
    </source>
</evidence>
<comment type="subcellular location">
    <subcellularLocation>
        <location evidence="2">Mitochondrion</location>
    </subcellularLocation>
    <subcellularLocation>
        <location evidence="1">Nucleus</location>
    </subcellularLocation>
</comment>
<protein>
    <recommendedName>
        <fullName evidence="11">Large ribosomal subunit protein mL64</fullName>
    </recommendedName>
    <alternativeName>
        <fullName evidence="10">39S ribosomal protein L59, mitochondrial</fullName>
    </alternativeName>
    <alternativeName>
        <fullName evidence="12">Growth arrest and DNA damage-inducible proteins-interacting protein 1</fullName>
    </alternativeName>
</protein>
<evidence type="ECO:0000256" key="2">
    <source>
        <dbReference type="ARBA" id="ARBA00004173"/>
    </source>
</evidence>
<dbReference type="PANTHER" id="PTHR31761:SF1">
    <property type="entry name" value="LARGE RIBOSOMAL SUBUNIT PROTEIN ML64"/>
    <property type="match status" value="1"/>
</dbReference>
<keyword evidence="6" id="KW-0496">Mitochondrion</keyword>
<dbReference type="GO" id="GO:0005634">
    <property type="term" value="C:nucleus"/>
    <property type="evidence" value="ECO:0007669"/>
    <property type="project" value="UniProtKB-SubCell"/>
</dbReference>
<name>A0A4P6D8X1_RHOPR</name>
<evidence type="ECO:0000256" key="9">
    <source>
        <dbReference type="ARBA" id="ARBA00023306"/>
    </source>
</evidence>
<evidence type="ECO:0000256" key="6">
    <source>
        <dbReference type="ARBA" id="ARBA00023128"/>
    </source>
</evidence>
<dbReference type="GO" id="GO:0005739">
    <property type="term" value="C:mitochondrion"/>
    <property type="evidence" value="ECO:0007669"/>
    <property type="project" value="UniProtKB-SubCell"/>
</dbReference>
<dbReference type="InterPro" id="IPR018472">
    <property type="entry name" value="Ribosomal_mL64"/>
</dbReference>
<evidence type="ECO:0000256" key="12">
    <source>
        <dbReference type="ARBA" id="ARBA00035485"/>
    </source>
</evidence>
<comment type="similarity">
    <text evidence="3">Belongs to the mitochondrion-specific ribosomal protein mL64 family.</text>
</comment>
<keyword evidence="8" id="KW-0687">Ribonucleoprotein</keyword>